<dbReference type="EMBL" id="CP003014">
    <property type="protein sequence ID" value="AEO71878.1"/>
    <property type="molecule type" value="Genomic_DNA"/>
</dbReference>
<dbReference type="HOGENOM" id="CLU_1636526_0_0_1"/>
<dbReference type="AlphaFoldDB" id="G2RGI9"/>
<proteinExistence type="predicted"/>
<dbReference type="OrthoDB" id="5290015at2759"/>
<dbReference type="eggNOG" id="ENOG502RWK6">
    <property type="taxonomic scope" value="Eukaryota"/>
</dbReference>
<evidence type="ECO:0000313" key="2">
    <source>
        <dbReference type="Proteomes" id="UP000008181"/>
    </source>
</evidence>
<dbReference type="KEGG" id="ttt:THITE_2124754"/>
<organism evidence="1 2">
    <name type="scientific">Thermothielavioides terrestris (strain ATCC 38088 / NRRL 8126)</name>
    <name type="common">Thielavia terrestris</name>
    <dbReference type="NCBI Taxonomy" id="578455"/>
    <lineage>
        <taxon>Eukaryota</taxon>
        <taxon>Fungi</taxon>
        <taxon>Dikarya</taxon>
        <taxon>Ascomycota</taxon>
        <taxon>Pezizomycotina</taxon>
        <taxon>Sordariomycetes</taxon>
        <taxon>Sordariomycetidae</taxon>
        <taxon>Sordariales</taxon>
        <taxon>Chaetomiaceae</taxon>
        <taxon>Thermothielavioides</taxon>
        <taxon>Thermothielavioides terrestris</taxon>
    </lineage>
</organism>
<evidence type="ECO:0000313" key="1">
    <source>
        <dbReference type="EMBL" id="AEO71878.1"/>
    </source>
</evidence>
<dbReference type="RefSeq" id="XP_003658214.1">
    <property type="nucleotide sequence ID" value="XM_003658166.1"/>
</dbReference>
<keyword evidence="2" id="KW-1185">Reference proteome</keyword>
<gene>
    <name evidence="1" type="ORF">THITE_2124754</name>
</gene>
<sequence length="170" mass="19372">MAEAAADGSARMGRRHRRFQFMFGCATAHELCHAFVGYLAQGDSDDYSRYTPPNVNYLNYAQGNRGVWEEDDEQDRIQPGESGRWFERQLFGGSLEFYRDINDDEGQVRHRRGDGARPVNVLTIHHRVQTGIPHLVDDNGVSWRIDPDCIDQLVGNPRRKFGPLRLLLGG</sequence>
<accession>G2RGI9</accession>
<dbReference type="GeneID" id="11523324"/>
<name>G2RGI9_THETT</name>
<protein>
    <submittedName>
        <fullName evidence="1">Uncharacterized protein</fullName>
    </submittedName>
</protein>
<reference evidence="1 2" key="1">
    <citation type="journal article" date="2011" name="Nat. Biotechnol.">
        <title>Comparative genomic analysis of the thermophilic biomass-degrading fungi Myceliophthora thermophila and Thielavia terrestris.</title>
        <authorList>
            <person name="Berka R.M."/>
            <person name="Grigoriev I.V."/>
            <person name="Otillar R."/>
            <person name="Salamov A."/>
            <person name="Grimwood J."/>
            <person name="Reid I."/>
            <person name="Ishmael N."/>
            <person name="John T."/>
            <person name="Darmond C."/>
            <person name="Moisan M.-C."/>
            <person name="Henrissat B."/>
            <person name="Coutinho P.M."/>
            <person name="Lombard V."/>
            <person name="Natvig D.O."/>
            <person name="Lindquist E."/>
            <person name="Schmutz J."/>
            <person name="Lucas S."/>
            <person name="Harris P."/>
            <person name="Powlowski J."/>
            <person name="Bellemare A."/>
            <person name="Taylor D."/>
            <person name="Butler G."/>
            <person name="de Vries R.P."/>
            <person name="Allijn I.E."/>
            <person name="van den Brink J."/>
            <person name="Ushinsky S."/>
            <person name="Storms R."/>
            <person name="Powell A.J."/>
            <person name="Paulsen I.T."/>
            <person name="Elbourne L.D.H."/>
            <person name="Baker S.E."/>
            <person name="Magnuson J."/>
            <person name="LaBoissiere S."/>
            <person name="Clutterbuck A.J."/>
            <person name="Martinez D."/>
            <person name="Wogulis M."/>
            <person name="de Leon A.L."/>
            <person name="Rey M.W."/>
            <person name="Tsang A."/>
        </authorList>
    </citation>
    <scope>NUCLEOTIDE SEQUENCE [LARGE SCALE GENOMIC DNA]</scope>
    <source>
        <strain evidence="2">ATCC 38088 / NRRL 8126</strain>
    </source>
</reference>
<dbReference type="Proteomes" id="UP000008181">
    <property type="component" value="Chromosome 6"/>
</dbReference>